<feature type="domain" description="Transposase IS4-like" evidence="1">
    <location>
        <begin position="252"/>
        <end position="458"/>
    </location>
</feature>
<evidence type="ECO:0000313" key="4">
    <source>
        <dbReference type="Proteomes" id="UP000320776"/>
    </source>
</evidence>
<dbReference type="InterPro" id="IPR047629">
    <property type="entry name" value="IS1182_transpos"/>
</dbReference>
<sequence>MLKNVPHQLSIYSVLYDKIPSNHILKIIAGNVDFSFINELLKDSYCQHLGRPAKEPEMLAKILILQYLYNLSDVKVIEEARLNLAYMWFLGLNPEEDLPDASLLAKFRKHRLKETSVDDMIQEVVRQCVEKGIIKGTGLSIDATHTQANTKKKVPERIMKHLGRRIIRAIEKENGVIPAELISEVPDYKLIEDHNEAKQKMKSYVEELIGKTESHVDLSILPNSQQAVNEAKEILEDPKFMVQKGVRSLVDKEARVGYKSKTDSFYGYKVEFAMLPETRIITAVTVESGAYVDGSQFEELYQRSKACGLPIQEVYGDKAYFRKPILDTLQTEAVEAIIPVNACVYKLDESRFSYNKDSDQWFCEMGNHTEKKVRQKYKNKNDVYRYHFVKSHCVQCPQRLTCAGKNTKKKVLRVSEHCAQYYEHSQLAKSDQFKLKYKKRASHEWKNGEMKRFHGLDRARGVWSKKHVPASQTDGLSRKFEKDSSPDILLRPCVYATNCQFCSLLPIDSDFYPRLVKKNRLISVVSNRPRESVLT</sequence>
<dbReference type="NCBIfam" id="NF033551">
    <property type="entry name" value="transpos_IS1182"/>
    <property type="match status" value="1"/>
</dbReference>
<dbReference type="InterPro" id="IPR002559">
    <property type="entry name" value="Transposase_11"/>
</dbReference>
<dbReference type="KEGG" id="sted:SPTER_10810"/>
<gene>
    <name evidence="3" type="ORF">SPTER_10810</name>
</gene>
<dbReference type="GO" id="GO:0006313">
    <property type="term" value="P:DNA transposition"/>
    <property type="evidence" value="ECO:0007669"/>
    <property type="project" value="InterPro"/>
</dbReference>
<reference evidence="3 4" key="1">
    <citation type="submission" date="2019-02" db="EMBL/GenBank/DDBJ databases">
        <title>Closed genome of Sporomusa termitida DSM 4440.</title>
        <authorList>
            <person name="Poehlein A."/>
            <person name="Daniel R."/>
        </authorList>
    </citation>
    <scope>NUCLEOTIDE SEQUENCE [LARGE SCALE GENOMIC DNA]</scope>
    <source>
        <strain evidence="3 4">DSM 4440</strain>
    </source>
</reference>
<protein>
    <submittedName>
        <fullName evidence="3">IS1182 family transposase ISBch1</fullName>
    </submittedName>
</protein>
<proteinExistence type="predicted"/>
<dbReference type="GO" id="GO:0003677">
    <property type="term" value="F:DNA binding"/>
    <property type="evidence" value="ECO:0007669"/>
    <property type="project" value="InterPro"/>
</dbReference>
<name>A0A517DQZ2_9FIRM</name>
<dbReference type="Pfam" id="PF05598">
    <property type="entry name" value="DUF772"/>
    <property type="match status" value="1"/>
</dbReference>
<dbReference type="Proteomes" id="UP000320776">
    <property type="component" value="Chromosome"/>
</dbReference>
<feature type="domain" description="Transposase InsH N-terminal" evidence="2">
    <location>
        <begin position="14"/>
        <end position="109"/>
    </location>
</feature>
<dbReference type="EMBL" id="CP036259">
    <property type="protein sequence ID" value="QDR79782.1"/>
    <property type="molecule type" value="Genomic_DNA"/>
</dbReference>
<evidence type="ECO:0000259" key="1">
    <source>
        <dbReference type="Pfam" id="PF01609"/>
    </source>
</evidence>
<dbReference type="Pfam" id="PF01609">
    <property type="entry name" value="DDE_Tnp_1"/>
    <property type="match status" value="1"/>
</dbReference>
<evidence type="ECO:0000313" key="3">
    <source>
        <dbReference type="EMBL" id="QDR79782.1"/>
    </source>
</evidence>
<dbReference type="PANTHER" id="PTHR33408:SF2">
    <property type="entry name" value="TRANSPOSASE DDE DOMAIN-CONTAINING PROTEIN"/>
    <property type="match status" value="1"/>
</dbReference>
<evidence type="ECO:0000259" key="2">
    <source>
        <dbReference type="Pfam" id="PF05598"/>
    </source>
</evidence>
<organism evidence="3 4">
    <name type="scientific">Sporomusa termitida</name>
    <dbReference type="NCBI Taxonomy" id="2377"/>
    <lineage>
        <taxon>Bacteria</taxon>
        <taxon>Bacillati</taxon>
        <taxon>Bacillota</taxon>
        <taxon>Negativicutes</taxon>
        <taxon>Selenomonadales</taxon>
        <taxon>Sporomusaceae</taxon>
        <taxon>Sporomusa</taxon>
    </lineage>
</organism>
<dbReference type="InterPro" id="IPR008490">
    <property type="entry name" value="Transposase_InsH_N"/>
</dbReference>
<dbReference type="AlphaFoldDB" id="A0A517DQZ2"/>
<dbReference type="GO" id="GO:0004803">
    <property type="term" value="F:transposase activity"/>
    <property type="evidence" value="ECO:0007669"/>
    <property type="project" value="InterPro"/>
</dbReference>
<keyword evidence="4" id="KW-1185">Reference proteome</keyword>
<accession>A0A517DQZ2</accession>
<dbReference type="PANTHER" id="PTHR33408">
    <property type="entry name" value="TRANSPOSASE"/>
    <property type="match status" value="1"/>
</dbReference>